<reference evidence="6" key="1">
    <citation type="submission" date="2017-06" db="EMBL/GenBank/DDBJ databases">
        <authorList>
            <person name="Varghese N."/>
            <person name="Submissions S."/>
        </authorList>
    </citation>
    <scope>NUCLEOTIDE SEQUENCE [LARGE SCALE GENOMIC DNA]</scope>
    <source>
        <strain evidence="6">JAD2</strain>
    </source>
</reference>
<dbReference type="InterPro" id="IPR036127">
    <property type="entry name" value="CcmE-like_sf"/>
</dbReference>
<evidence type="ECO:0000313" key="5">
    <source>
        <dbReference type="EMBL" id="SNB62645.1"/>
    </source>
</evidence>
<dbReference type="RefSeq" id="WP_088570828.1">
    <property type="nucleotide sequence ID" value="NZ_FYEK01000022.1"/>
</dbReference>
<organism evidence="5 6">
    <name type="scientific">Thermoflexus hugenholtzii JAD2</name>
    <dbReference type="NCBI Taxonomy" id="877466"/>
    <lineage>
        <taxon>Bacteria</taxon>
        <taxon>Bacillati</taxon>
        <taxon>Chloroflexota</taxon>
        <taxon>Thermoflexia</taxon>
        <taxon>Thermoflexales</taxon>
        <taxon>Thermoflexaceae</taxon>
        <taxon>Thermoflexus</taxon>
    </lineage>
</organism>
<evidence type="ECO:0000313" key="6">
    <source>
        <dbReference type="Proteomes" id="UP000197025"/>
    </source>
</evidence>
<keyword evidence="2" id="KW-0349">Heme</keyword>
<evidence type="ECO:0000256" key="1">
    <source>
        <dbReference type="ARBA" id="ARBA00004370"/>
    </source>
</evidence>
<keyword evidence="4" id="KW-0472">Membrane</keyword>
<gene>
    <name evidence="5" type="ORF">SAMN02746019_00005610</name>
</gene>
<sequence>MRARFWVGGGLLAAALGLLIVNGLRSASQYYLTVSELKARAASLQGRPIRLSGIVDGGTIRYDPETLHIEFGLVDRVADIGKVPPLKVVYQGVKPDLLQNEAQAIVEGTLGPDGVFYARTLLLKCPTRYEEEAATGSSR</sequence>
<keyword evidence="3" id="KW-0201">Cytochrome c-type biogenesis</keyword>
<dbReference type="Gene3D" id="2.40.50.140">
    <property type="entry name" value="Nucleic acid-binding proteins"/>
    <property type="match status" value="1"/>
</dbReference>
<comment type="subcellular location">
    <subcellularLocation>
        <location evidence="1">Membrane</location>
    </subcellularLocation>
</comment>
<evidence type="ECO:0000256" key="3">
    <source>
        <dbReference type="ARBA" id="ARBA00022748"/>
    </source>
</evidence>
<dbReference type="EMBL" id="FYEK01000022">
    <property type="protein sequence ID" value="SNB62645.1"/>
    <property type="molecule type" value="Genomic_DNA"/>
</dbReference>
<protein>
    <submittedName>
        <fullName evidence="5">Cytochrome c-type biogenesis protein CcmE</fullName>
    </submittedName>
</protein>
<dbReference type="GO" id="GO:0017004">
    <property type="term" value="P:cytochrome complex assembly"/>
    <property type="evidence" value="ECO:0007669"/>
    <property type="project" value="UniProtKB-KW"/>
</dbReference>
<dbReference type="SUPFAM" id="SSF82093">
    <property type="entry name" value="Heme chaperone CcmE"/>
    <property type="match status" value="1"/>
</dbReference>
<dbReference type="InParanoid" id="A0A212QSP4"/>
<dbReference type="GO" id="GO:0017003">
    <property type="term" value="P:protein-heme linkage"/>
    <property type="evidence" value="ECO:0007669"/>
    <property type="project" value="InterPro"/>
</dbReference>
<dbReference type="GO" id="GO:0005886">
    <property type="term" value="C:plasma membrane"/>
    <property type="evidence" value="ECO:0007669"/>
    <property type="project" value="InterPro"/>
</dbReference>
<dbReference type="AlphaFoldDB" id="A0A212QSP4"/>
<dbReference type="Pfam" id="PF03100">
    <property type="entry name" value="CcmE"/>
    <property type="match status" value="1"/>
</dbReference>
<keyword evidence="2" id="KW-0408">Iron</keyword>
<dbReference type="InterPro" id="IPR012340">
    <property type="entry name" value="NA-bd_OB-fold"/>
</dbReference>
<evidence type="ECO:0000256" key="4">
    <source>
        <dbReference type="ARBA" id="ARBA00023136"/>
    </source>
</evidence>
<accession>A0A212QSP4</accession>
<dbReference type="InterPro" id="IPR004329">
    <property type="entry name" value="CcmE"/>
</dbReference>
<proteinExistence type="predicted"/>
<dbReference type="OrthoDB" id="9794828at2"/>
<keyword evidence="2" id="KW-0479">Metal-binding</keyword>
<name>A0A212QSP4_9CHLR</name>
<dbReference type="Proteomes" id="UP000197025">
    <property type="component" value="Unassembled WGS sequence"/>
</dbReference>
<dbReference type="GO" id="GO:0020037">
    <property type="term" value="F:heme binding"/>
    <property type="evidence" value="ECO:0007669"/>
    <property type="project" value="InterPro"/>
</dbReference>
<evidence type="ECO:0000256" key="2">
    <source>
        <dbReference type="ARBA" id="ARBA00022617"/>
    </source>
</evidence>
<keyword evidence="6" id="KW-1185">Reference proteome</keyword>